<keyword evidence="10" id="KW-0560">Oxidoreductase</keyword>
<evidence type="ECO:0000256" key="16">
    <source>
        <dbReference type="ARBA" id="ARBA00029334"/>
    </source>
</evidence>
<dbReference type="GO" id="GO:0016853">
    <property type="term" value="F:isomerase activity"/>
    <property type="evidence" value="ECO:0007669"/>
    <property type="project" value="UniProtKB-KW"/>
</dbReference>
<dbReference type="CDD" id="cd03448">
    <property type="entry name" value="HDE_HSD"/>
    <property type="match status" value="1"/>
</dbReference>
<evidence type="ECO:0000256" key="4">
    <source>
        <dbReference type="ARBA" id="ARBA00011245"/>
    </source>
</evidence>
<dbReference type="InterPro" id="IPR051687">
    <property type="entry name" value="Peroxisomal_Beta-Oxidation"/>
</dbReference>
<dbReference type="CDD" id="cd05353">
    <property type="entry name" value="hydroxyacyl-CoA-like_DH_SDR_c-like"/>
    <property type="match status" value="2"/>
</dbReference>
<dbReference type="PRINTS" id="PR00081">
    <property type="entry name" value="GDHRDH"/>
</dbReference>
<dbReference type="InterPro" id="IPR002539">
    <property type="entry name" value="MaoC-like_dom"/>
</dbReference>
<evidence type="ECO:0000256" key="11">
    <source>
        <dbReference type="ARBA" id="ARBA00023098"/>
    </source>
</evidence>
<comment type="catalytic activity">
    <reaction evidence="17">
        <text>a (3R)-3-hydroxyacyl-CoA + NAD(+) = a 3-oxoacyl-CoA + NADH + H(+)</text>
        <dbReference type="Rhea" id="RHEA:32711"/>
        <dbReference type="ChEBI" id="CHEBI:15378"/>
        <dbReference type="ChEBI" id="CHEBI:57319"/>
        <dbReference type="ChEBI" id="CHEBI:57540"/>
        <dbReference type="ChEBI" id="CHEBI:57945"/>
        <dbReference type="ChEBI" id="CHEBI:90726"/>
        <dbReference type="EC" id="1.1.1.n12"/>
    </reaction>
</comment>
<dbReference type="SMART" id="SM00822">
    <property type="entry name" value="PKS_KR"/>
    <property type="match status" value="1"/>
</dbReference>
<keyword evidence="9" id="KW-0521">NADP</keyword>
<sequence>MPEKLSFKDKVVIITGAGGGLGRVYALEFAKRGAKVVVNDLGGSLKGEGHNARAADVVVNEIKQGFKNGDAVANYDSVTDGAENIVQTALRAFGQVDVVVNNAGILRDASFGKMTPQAFQSVLDVHLNGAYKLTKAAWPHMKQRKFGRIINTCSPAGLYGNFGQANYSAAKLALVGFSETLAKEGFKYNICVNCIVPLARSRMTEKIIPPHILKQLAPEKIAPLVLYLTHESVNVTNSIFELAAGFYAQVRWERSSGQIFKPDPKTLTPEALLKEWGHIVEFKDKSFQKVEHPVQLADYNMLITKARQLPASDQGNVKIESLKDKVVIITGAGGGLGRAHALWFAKYGAKVVVNDIRAPEPVVDEINKLYGSNRAISDKHDVVAEPEAIVKTALDAFGTVDVLVNNAGILRDRSFVKMTDAEWDAVLKVHLVSTFGLCKAVWPIFSHNKKGCILNTTSTSGIYGNFGQANYAAAKAAVLGLSKTLAIEGAKIGIRVNAVAPHAETAMTKTIFSDRELQNHFDPALVSPFFVLLASDELSKVSKAPVTGRLFEVGGGWCSETRWQRAEGAVSMSPDPEFLRDHWSQVCNFNGPEVTYPTSTQDSSMAILQAVTQAAKSASAKDLFKYTERDVILYNIGLGSTSKELKYTYENDANFQVLPTFGVIPFMSSGNAINLSKLVDNFNYAFLLHGEQYLRLNQFPLPTKGSLKTVAKPVQVLDKNGKAAVIVGAYETTNAATGEPYVYNEATFFVRKAKVPASKVINGSRPKFAVQNFPKPSRSADFELEIKTDADQAAIYRLSGDYNPLHIDPNVAKMVKFSRPILHGLCTLGVTGKALYERFGPFKEMKVRFTNVVYPGDKLKVRAWKESSDLVIFQTLDVDQNYVVLDSCAIRLLGSKSNL</sequence>
<dbReference type="EC" id="4.2.1.119" evidence="6"/>
<dbReference type="PRINTS" id="PR00080">
    <property type="entry name" value="SDRFAMILY"/>
</dbReference>
<comment type="subcellular location">
    <subcellularLocation>
        <location evidence="1">Peroxisome</location>
    </subcellularLocation>
</comment>
<dbReference type="STRING" id="1230905.A0A1G4K278"/>
<evidence type="ECO:0000256" key="14">
    <source>
        <dbReference type="ARBA" id="ARBA00023239"/>
    </source>
</evidence>
<evidence type="ECO:0000256" key="12">
    <source>
        <dbReference type="ARBA" id="ARBA00023140"/>
    </source>
</evidence>
<dbReference type="OrthoDB" id="3592703at2759"/>
<dbReference type="Gene3D" id="3.10.129.10">
    <property type="entry name" value="Hotdog Thioesterase"/>
    <property type="match status" value="2"/>
</dbReference>
<dbReference type="EC" id="1.1.1.n12" evidence="5"/>
<evidence type="ECO:0000256" key="18">
    <source>
        <dbReference type="ARBA" id="ARBA00055743"/>
    </source>
</evidence>
<evidence type="ECO:0000256" key="19">
    <source>
        <dbReference type="ARBA" id="ARBA00073871"/>
    </source>
</evidence>
<dbReference type="GO" id="GO:0006635">
    <property type="term" value="P:fatty acid beta-oxidation"/>
    <property type="evidence" value="ECO:0007669"/>
    <property type="project" value="UniProtKB-UniPathway"/>
</dbReference>
<evidence type="ECO:0000313" key="23">
    <source>
        <dbReference type="Proteomes" id="UP000191024"/>
    </source>
</evidence>
<dbReference type="InterPro" id="IPR002347">
    <property type="entry name" value="SDR_fam"/>
</dbReference>
<dbReference type="UniPathway" id="UPA00659"/>
<name>A0A1G4K278_9SACH</name>
<keyword evidence="14" id="KW-0456">Lyase</keyword>
<dbReference type="GO" id="GO:0005777">
    <property type="term" value="C:peroxisome"/>
    <property type="evidence" value="ECO:0007669"/>
    <property type="project" value="UniProtKB-SubCell"/>
</dbReference>
<dbReference type="InterPro" id="IPR054357">
    <property type="entry name" value="MFE-2_N"/>
</dbReference>
<keyword evidence="8" id="KW-0276">Fatty acid metabolism</keyword>
<evidence type="ECO:0000256" key="9">
    <source>
        <dbReference type="ARBA" id="ARBA00022857"/>
    </source>
</evidence>
<dbReference type="SUPFAM" id="SSF51735">
    <property type="entry name" value="NAD(P)-binding Rossmann-fold domains"/>
    <property type="match status" value="2"/>
</dbReference>
<keyword evidence="12" id="KW-0576">Peroxisome</keyword>
<evidence type="ECO:0000256" key="8">
    <source>
        <dbReference type="ARBA" id="ARBA00022832"/>
    </source>
</evidence>
<dbReference type="FunFam" id="3.40.50.720:FF:000185">
    <property type="entry name" value="peroxisomal multifunctional enzyme type 2"/>
    <property type="match status" value="1"/>
</dbReference>
<evidence type="ECO:0000256" key="15">
    <source>
        <dbReference type="ARBA" id="ARBA00023268"/>
    </source>
</evidence>
<dbReference type="InterPro" id="IPR036291">
    <property type="entry name" value="NAD(P)-bd_dom_sf"/>
</dbReference>
<evidence type="ECO:0000256" key="17">
    <source>
        <dbReference type="ARBA" id="ARBA00052025"/>
    </source>
</evidence>
<dbReference type="Gene3D" id="3.40.50.720">
    <property type="entry name" value="NAD(P)-binding Rossmann-like Domain"/>
    <property type="match status" value="2"/>
</dbReference>
<evidence type="ECO:0000256" key="3">
    <source>
        <dbReference type="ARBA" id="ARBA00006484"/>
    </source>
</evidence>
<keyword evidence="7" id="KW-0677">Repeat</keyword>
<dbReference type="PROSITE" id="PS00061">
    <property type="entry name" value="ADH_SHORT"/>
    <property type="match status" value="2"/>
</dbReference>
<keyword evidence="11" id="KW-0443">Lipid metabolism</keyword>
<dbReference type="Pfam" id="PF00106">
    <property type="entry name" value="adh_short"/>
    <property type="match status" value="2"/>
</dbReference>
<protein>
    <recommendedName>
        <fullName evidence="19">Peroxisomal hydratase-dehydrogenase-epimerase</fullName>
        <ecNumber evidence="5">1.1.1.n12</ecNumber>
        <ecNumber evidence="6">4.2.1.119</ecNumber>
    </recommendedName>
    <alternativeName>
        <fullName evidence="20">Multifunctional beta-oxidation protein</fullName>
    </alternativeName>
</protein>
<dbReference type="GO" id="GO:0018812">
    <property type="term" value="F:3-hydroxyacyl-CoA dehydratase activity"/>
    <property type="evidence" value="ECO:0007669"/>
    <property type="project" value="UniProtKB-EC"/>
</dbReference>
<comment type="catalytic activity">
    <reaction evidence="16">
        <text>a (3R)-3-hydroxyacyl-CoA = a (2E)-enoyl-CoA + H2O</text>
        <dbReference type="Rhea" id="RHEA:26526"/>
        <dbReference type="ChEBI" id="CHEBI:15377"/>
        <dbReference type="ChEBI" id="CHEBI:57319"/>
        <dbReference type="ChEBI" id="CHEBI:58856"/>
        <dbReference type="EC" id="4.2.1.119"/>
    </reaction>
</comment>
<dbReference type="PANTHER" id="PTHR45024">
    <property type="entry name" value="DEHYDROGENASES, SHORT CHAIN"/>
    <property type="match status" value="1"/>
</dbReference>
<evidence type="ECO:0000256" key="7">
    <source>
        <dbReference type="ARBA" id="ARBA00022737"/>
    </source>
</evidence>
<dbReference type="AlphaFoldDB" id="A0A1G4K278"/>
<dbReference type="PANTHER" id="PTHR45024:SF2">
    <property type="entry name" value="SCP2 DOMAIN-CONTAINING PROTEIN"/>
    <property type="match status" value="1"/>
</dbReference>
<dbReference type="Proteomes" id="UP000191024">
    <property type="component" value="Chromosome F"/>
</dbReference>
<dbReference type="FunFam" id="3.40.50.720:FF:000410">
    <property type="entry name" value="Peroxisomal multifunctional beta-oxidation protein"/>
    <property type="match status" value="1"/>
</dbReference>
<keyword evidence="13" id="KW-0413">Isomerase</keyword>
<evidence type="ECO:0000256" key="5">
    <source>
        <dbReference type="ARBA" id="ARBA00012456"/>
    </source>
</evidence>
<evidence type="ECO:0000256" key="6">
    <source>
        <dbReference type="ARBA" id="ARBA00013156"/>
    </source>
</evidence>
<dbReference type="GO" id="GO:0016491">
    <property type="term" value="F:oxidoreductase activity"/>
    <property type="evidence" value="ECO:0007669"/>
    <property type="project" value="UniProtKB-KW"/>
</dbReference>
<evidence type="ECO:0000256" key="20">
    <source>
        <dbReference type="ARBA" id="ARBA00081853"/>
    </source>
</evidence>
<comment type="similarity">
    <text evidence="3">Belongs to the short-chain dehydrogenases/reductases (SDR) family.</text>
</comment>
<keyword evidence="23" id="KW-1185">Reference proteome</keyword>
<evidence type="ECO:0000259" key="21">
    <source>
        <dbReference type="SMART" id="SM00822"/>
    </source>
</evidence>
<dbReference type="Pfam" id="PF01575">
    <property type="entry name" value="MaoC_dehydratas"/>
    <property type="match status" value="1"/>
</dbReference>
<proteinExistence type="inferred from homology"/>
<dbReference type="InterPro" id="IPR020904">
    <property type="entry name" value="Sc_DH/Rdtase_CS"/>
</dbReference>
<dbReference type="SUPFAM" id="SSF54637">
    <property type="entry name" value="Thioesterase/thiol ester dehydrase-isomerase"/>
    <property type="match status" value="2"/>
</dbReference>
<comment type="pathway">
    <text evidence="2">Lipid metabolism; fatty acid beta-oxidation.</text>
</comment>
<evidence type="ECO:0000256" key="13">
    <source>
        <dbReference type="ARBA" id="ARBA00023235"/>
    </source>
</evidence>
<gene>
    <name evidence="22" type="ORF">LAMI_0F11034G</name>
</gene>
<comment type="subunit">
    <text evidence="4">Monomer.</text>
</comment>
<evidence type="ECO:0000256" key="2">
    <source>
        <dbReference type="ARBA" id="ARBA00005005"/>
    </source>
</evidence>
<dbReference type="Pfam" id="PF22622">
    <property type="entry name" value="MFE-2_hydrat-2_N"/>
    <property type="match status" value="1"/>
</dbReference>
<evidence type="ECO:0000256" key="10">
    <source>
        <dbReference type="ARBA" id="ARBA00023002"/>
    </source>
</evidence>
<feature type="domain" description="Ketoreductase" evidence="21">
    <location>
        <begin position="325"/>
        <end position="502"/>
    </location>
</feature>
<dbReference type="EMBL" id="LT598467">
    <property type="protein sequence ID" value="SCU97700.1"/>
    <property type="molecule type" value="Genomic_DNA"/>
</dbReference>
<dbReference type="InterPro" id="IPR057326">
    <property type="entry name" value="KR_dom"/>
</dbReference>
<accession>A0A1G4K278</accession>
<evidence type="ECO:0000313" key="22">
    <source>
        <dbReference type="EMBL" id="SCU97700.1"/>
    </source>
</evidence>
<organism evidence="22 23">
    <name type="scientific">Lachancea mirantina</name>
    <dbReference type="NCBI Taxonomy" id="1230905"/>
    <lineage>
        <taxon>Eukaryota</taxon>
        <taxon>Fungi</taxon>
        <taxon>Dikarya</taxon>
        <taxon>Ascomycota</taxon>
        <taxon>Saccharomycotina</taxon>
        <taxon>Saccharomycetes</taxon>
        <taxon>Saccharomycetales</taxon>
        <taxon>Saccharomycetaceae</taxon>
        <taxon>Lachancea</taxon>
    </lineage>
</organism>
<reference evidence="23" key="1">
    <citation type="submission" date="2016-03" db="EMBL/GenBank/DDBJ databases">
        <authorList>
            <person name="Devillers H."/>
        </authorList>
    </citation>
    <scope>NUCLEOTIDE SEQUENCE [LARGE SCALE GENOMIC DNA]</scope>
</reference>
<dbReference type="InterPro" id="IPR029069">
    <property type="entry name" value="HotDog_dom_sf"/>
</dbReference>
<comment type="function">
    <text evidence="18">Second trifunctional enzyme acting on the beta-oxidation pathway for fatty acids, possessing hydratase-dehydrogenase-epimerase activities. Converts trans-2-enoyl-CoA via D-3-hydroxyacyl-CoA to 3-ketoacyl-CoA.</text>
</comment>
<keyword evidence="15" id="KW-0511">Multifunctional enzyme</keyword>
<evidence type="ECO:0000256" key="1">
    <source>
        <dbReference type="ARBA" id="ARBA00004275"/>
    </source>
</evidence>